<dbReference type="Proteomes" id="UP000596660">
    <property type="component" value="Unplaced"/>
</dbReference>
<dbReference type="PANTHER" id="PTHR46684">
    <property type="entry name" value="TRANSCRIPTION FACTOR FAMA"/>
    <property type="match status" value="1"/>
</dbReference>
<dbReference type="Gene3D" id="4.10.280.10">
    <property type="entry name" value="Helix-loop-helix DNA-binding domain"/>
    <property type="match status" value="1"/>
</dbReference>
<reference evidence="8" key="2">
    <citation type="submission" date="2021-03" db="UniProtKB">
        <authorList>
            <consortium name="EnsemblPlants"/>
        </authorList>
    </citation>
    <scope>IDENTIFICATION</scope>
</reference>
<dbReference type="Pfam" id="PF00010">
    <property type="entry name" value="HLH"/>
    <property type="match status" value="1"/>
</dbReference>
<dbReference type="GO" id="GO:0010052">
    <property type="term" value="P:guard cell differentiation"/>
    <property type="evidence" value="ECO:0007669"/>
    <property type="project" value="InterPro"/>
</dbReference>
<proteinExistence type="predicted"/>
<evidence type="ECO:0000256" key="6">
    <source>
        <dbReference type="SAM" id="MobiDB-lite"/>
    </source>
</evidence>
<keyword evidence="4" id="KW-0804">Transcription</keyword>
<dbReference type="CDD" id="cd11448">
    <property type="entry name" value="bHLH_AtFAMA_like"/>
    <property type="match status" value="1"/>
</dbReference>
<keyword evidence="3" id="KW-0238">DNA-binding</keyword>
<dbReference type="GO" id="GO:0003700">
    <property type="term" value="F:DNA-binding transcription factor activity"/>
    <property type="evidence" value="ECO:0007669"/>
    <property type="project" value="InterPro"/>
</dbReference>
<organism evidence="8 9">
    <name type="scientific">Chenopodium quinoa</name>
    <name type="common">Quinoa</name>
    <dbReference type="NCBI Taxonomy" id="63459"/>
    <lineage>
        <taxon>Eukaryota</taxon>
        <taxon>Viridiplantae</taxon>
        <taxon>Streptophyta</taxon>
        <taxon>Embryophyta</taxon>
        <taxon>Tracheophyta</taxon>
        <taxon>Spermatophyta</taxon>
        <taxon>Magnoliopsida</taxon>
        <taxon>eudicotyledons</taxon>
        <taxon>Gunneridae</taxon>
        <taxon>Pentapetalae</taxon>
        <taxon>Caryophyllales</taxon>
        <taxon>Chenopodiaceae</taxon>
        <taxon>Chenopodioideae</taxon>
        <taxon>Atripliceae</taxon>
        <taxon>Chenopodium</taxon>
    </lineage>
</organism>
<dbReference type="AlphaFoldDB" id="A0A803LU07"/>
<dbReference type="InterPro" id="IPR044283">
    <property type="entry name" value="FAMA/SPEECHLESS/MUTE-like"/>
</dbReference>
<sequence length="299" mass="33570">MALEAMPNCNDIFNFMVYETLNAPIYGSNFGIMEDVVVVEQPKVLGGTSGCPSHRTDSRRVNLGVQGKKKRRRKPKVCKNKEEAETQRMTHITVERNRRKQMNEHLAVLRSLMPESYAQRGDQASIVGGAIEFVKELEHLVHSLEVQKMIMLQQAEITRSETGHSTPTTTHNNSTLLTPLPEFFSDSDHSFSQLGNKYTLKSKAAAAEVEVTLIETHANIRILSKKNPRQLSKLVSGFHTFRFTILHLSVTTLEPLVLYSISAKVEEGCQLNSVDSIAEGVHHMLRIIEQDVAPSFLAY</sequence>
<evidence type="ECO:0000259" key="7">
    <source>
        <dbReference type="PROSITE" id="PS50888"/>
    </source>
</evidence>
<dbReference type="Gramene" id="AUR62018701-RA">
    <property type="protein sequence ID" value="AUR62018701-RA:cds"/>
    <property type="gene ID" value="AUR62018701"/>
</dbReference>
<dbReference type="InterPro" id="IPR011598">
    <property type="entry name" value="bHLH_dom"/>
</dbReference>
<dbReference type="EnsemblPlants" id="AUR62018701-RA">
    <property type="protein sequence ID" value="AUR62018701-RA:cds"/>
    <property type="gene ID" value="AUR62018701"/>
</dbReference>
<evidence type="ECO:0000256" key="2">
    <source>
        <dbReference type="ARBA" id="ARBA00023015"/>
    </source>
</evidence>
<dbReference type="GO" id="GO:0046983">
    <property type="term" value="F:protein dimerization activity"/>
    <property type="evidence" value="ECO:0007669"/>
    <property type="project" value="InterPro"/>
</dbReference>
<dbReference type="PROSITE" id="PS50888">
    <property type="entry name" value="BHLH"/>
    <property type="match status" value="1"/>
</dbReference>
<evidence type="ECO:0000313" key="8">
    <source>
        <dbReference type="EnsemblPlants" id="AUR62018701-RA:cds"/>
    </source>
</evidence>
<evidence type="ECO:0000313" key="9">
    <source>
        <dbReference type="Proteomes" id="UP000596660"/>
    </source>
</evidence>
<dbReference type="InterPro" id="IPR036638">
    <property type="entry name" value="HLH_DNA-bd_sf"/>
</dbReference>
<feature type="region of interest" description="Disordered" evidence="6">
    <location>
        <begin position="68"/>
        <end position="87"/>
    </location>
</feature>
<dbReference type="SMART" id="SM00353">
    <property type="entry name" value="HLH"/>
    <property type="match status" value="1"/>
</dbReference>
<dbReference type="OMA" id="FFMYPQY"/>
<comment type="subcellular location">
    <subcellularLocation>
        <location evidence="1">Nucleus</location>
    </subcellularLocation>
</comment>
<reference evidence="8" key="1">
    <citation type="journal article" date="2017" name="Nature">
        <title>The genome of Chenopodium quinoa.</title>
        <authorList>
            <person name="Jarvis D.E."/>
            <person name="Ho Y.S."/>
            <person name="Lightfoot D.J."/>
            <person name="Schmoeckel S.M."/>
            <person name="Li B."/>
            <person name="Borm T.J.A."/>
            <person name="Ohyanagi H."/>
            <person name="Mineta K."/>
            <person name="Michell C.T."/>
            <person name="Saber N."/>
            <person name="Kharbatia N.M."/>
            <person name="Rupper R.R."/>
            <person name="Sharp A.R."/>
            <person name="Dally N."/>
            <person name="Boughton B.A."/>
            <person name="Woo Y.H."/>
            <person name="Gao G."/>
            <person name="Schijlen E.G.W.M."/>
            <person name="Guo X."/>
            <person name="Momin A.A."/>
            <person name="Negrao S."/>
            <person name="Al-Babili S."/>
            <person name="Gehring C."/>
            <person name="Roessner U."/>
            <person name="Jung C."/>
            <person name="Murphy K."/>
            <person name="Arold S.T."/>
            <person name="Gojobori T."/>
            <person name="van der Linden C.G."/>
            <person name="van Loo E.N."/>
            <person name="Jellen E.N."/>
            <person name="Maughan P.J."/>
            <person name="Tester M."/>
        </authorList>
    </citation>
    <scope>NUCLEOTIDE SEQUENCE [LARGE SCALE GENOMIC DNA]</scope>
    <source>
        <strain evidence="8">cv. PI 614886</strain>
    </source>
</reference>
<feature type="domain" description="BHLH" evidence="7">
    <location>
        <begin position="86"/>
        <end position="137"/>
    </location>
</feature>
<name>A0A803LU07_CHEQI</name>
<accession>A0A803LU07</accession>
<dbReference type="SUPFAM" id="SSF47459">
    <property type="entry name" value="HLH, helix-loop-helix DNA-binding domain"/>
    <property type="match status" value="1"/>
</dbReference>
<dbReference type="GO" id="GO:0005634">
    <property type="term" value="C:nucleus"/>
    <property type="evidence" value="ECO:0007669"/>
    <property type="project" value="UniProtKB-SubCell"/>
</dbReference>
<keyword evidence="9" id="KW-1185">Reference proteome</keyword>
<evidence type="ECO:0000256" key="5">
    <source>
        <dbReference type="ARBA" id="ARBA00023242"/>
    </source>
</evidence>
<evidence type="ECO:0000256" key="3">
    <source>
        <dbReference type="ARBA" id="ARBA00023125"/>
    </source>
</evidence>
<feature type="compositionally biased region" description="Basic residues" evidence="6">
    <location>
        <begin position="68"/>
        <end position="78"/>
    </location>
</feature>
<protein>
    <recommendedName>
        <fullName evidence="7">BHLH domain-containing protein</fullName>
    </recommendedName>
</protein>
<evidence type="ECO:0000256" key="1">
    <source>
        <dbReference type="ARBA" id="ARBA00004123"/>
    </source>
</evidence>
<evidence type="ECO:0000256" key="4">
    <source>
        <dbReference type="ARBA" id="ARBA00023163"/>
    </source>
</evidence>
<dbReference type="PANTHER" id="PTHR46684:SF16">
    <property type="entry name" value="TRANSCRIPTION FACTOR BHLH67-LIKE ISOFORM X2"/>
    <property type="match status" value="1"/>
</dbReference>
<keyword evidence="5" id="KW-0539">Nucleus</keyword>
<dbReference type="GO" id="GO:0003677">
    <property type="term" value="F:DNA binding"/>
    <property type="evidence" value="ECO:0007669"/>
    <property type="project" value="UniProtKB-KW"/>
</dbReference>
<keyword evidence="2" id="KW-0805">Transcription regulation</keyword>
<dbReference type="GO" id="GO:0045893">
    <property type="term" value="P:positive regulation of DNA-templated transcription"/>
    <property type="evidence" value="ECO:0007669"/>
    <property type="project" value="TreeGrafter"/>
</dbReference>